<keyword evidence="9" id="KW-0472">Membrane</keyword>
<feature type="transmembrane region" description="Helical" evidence="9">
    <location>
        <begin position="134"/>
        <end position="154"/>
    </location>
</feature>
<evidence type="ECO:0000256" key="8">
    <source>
        <dbReference type="ARBA" id="ARBA00023012"/>
    </source>
</evidence>
<keyword evidence="12" id="KW-1185">Reference proteome</keyword>
<keyword evidence="9" id="KW-0812">Transmembrane</keyword>
<dbReference type="AlphaFoldDB" id="A0A0B2BLS1"/>
<feature type="transmembrane region" description="Helical" evidence="9">
    <location>
        <begin position="71"/>
        <end position="95"/>
    </location>
</feature>
<dbReference type="RefSeq" id="WP_039348808.1">
    <property type="nucleotide sequence ID" value="NZ_PGEZ01000001.1"/>
</dbReference>
<dbReference type="SUPFAM" id="SSF55874">
    <property type="entry name" value="ATPase domain of HSP90 chaperone/DNA topoisomerase II/histidine kinase"/>
    <property type="match status" value="1"/>
</dbReference>
<dbReference type="InterPro" id="IPR050482">
    <property type="entry name" value="Sensor_HK_TwoCompSys"/>
</dbReference>
<organism evidence="11 12">
    <name type="scientific">Mumia flava</name>
    <dbReference type="NCBI Taxonomy" id="1348852"/>
    <lineage>
        <taxon>Bacteria</taxon>
        <taxon>Bacillati</taxon>
        <taxon>Actinomycetota</taxon>
        <taxon>Actinomycetes</taxon>
        <taxon>Propionibacteriales</taxon>
        <taxon>Nocardioidaceae</taxon>
        <taxon>Mumia</taxon>
    </lineage>
</organism>
<feature type="domain" description="Signal transduction histidine kinase subgroup 3 dimerisation and phosphoacceptor" evidence="10">
    <location>
        <begin position="185"/>
        <end position="250"/>
    </location>
</feature>
<keyword evidence="6 11" id="KW-0418">Kinase</keyword>
<evidence type="ECO:0000256" key="2">
    <source>
        <dbReference type="ARBA" id="ARBA00012438"/>
    </source>
</evidence>
<feature type="transmembrane region" description="Helical" evidence="9">
    <location>
        <begin position="107"/>
        <end position="128"/>
    </location>
</feature>
<dbReference type="GO" id="GO:0046983">
    <property type="term" value="F:protein dimerization activity"/>
    <property type="evidence" value="ECO:0007669"/>
    <property type="project" value="InterPro"/>
</dbReference>
<evidence type="ECO:0000313" key="11">
    <source>
        <dbReference type="EMBL" id="PJJ56293.1"/>
    </source>
</evidence>
<dbReference type="OrthoDB" id="227596at2"/>
<comment type="catalytic activity">
    <reaction evidence="1">
        <text>ATP + protein L-histidine = ADP + protein N-phospho-L-histidine.</text>
        <dbReference type="EC" id="2.7.13.3"/>
    </reaction>
</comment>
<sequence>MDSPVTPAAYQPPLRWWNSGWRYALAAMTSGVAWLSLAPWQWRNSPLWAVADLVAGLACFALLPLRRRYPVTVALICSFAVAFSALAAGPHLLAMASLATRRRWPEIVSVSAVAVVSVIVFTLVDPSLTEDRGFVSVLSVLVVVVVVAIGLYVGSRRELLYTLRERARTAEEQQAERVAQARVAERTRLAREMHDVLAHRISLVAMHAGALAYREDLPPEQVREASGVIRDNAHLALTELREVLGILRDDTPSEAPEPPQPSWDDLPDLIDGARSAGMRVLFDDEITAQRPPERAGRTAYRVVQEALTNAHKHAPGTTVRIALNGSPDDGVVVEARNPLRVGTPRPPALPESGLGLAGMSERAQLAGGRLSYRIVEHEFVLVLALPWPT</sequence>
<dbReference type="CDD" id="cd16917">
    <property type="entry name" value="HATPase_UhpB-NarQ-NarX-like"/>
    <property type="match status" value="1"/>
</dbReference>
<keyword evidence="8" id="KW-0902">Two-component regulatory system</keyword>
<comment type="caution">
    <text evidence="11">The sequence shown here is derived from an EMBL/GenBank/DDBJ whole genome shotgun (WGS) entry which is preliminary data.</text>
</comment>
<reference evidence="11 12" key="1">
    <citation type="submission" date="2017-11" db="EMBL/GenBank/DDBJ databases">
        <title>Genomic Encyclopedia of Archaeal and Bacterial Type Strains, Phase II (KMG-II): From Individual Species to Whole Genera.</title>
        <authorList>
            <person name="Goeker M."/>
        </authorList>
    </citation>
    <scope>NUCLEOTIDE SEQUENCE [LARGE SCALE GENOMIC DNA]</scope>
    <source>
        <strain evidence="11 12">DSM 27763</strain>
    </source>
</reference>
<dbReference type="EC" id="2.7.13.3" evidence="2"/>
<proteinExistence type="predicted"/>
<dbReference type="InterPro" id="IPR011712">
    <property type="entry name" value="Sig_transdc_His_kin_sub3_dim/P"/>
</dbReference>
<evidence type="ECO:0000313" key="12">
    <source>
        <dbReference type="Proteomes" id="UP000230842"/>
    </source>
</evidence>
<name>A0A0B2BLS1_9ACTN</name>
<keyword evidence="5" id="KW-0547">Nucleotide-binding</keyword>
<dbReference type="Pfam" id="PF07730">
    <property type="entry name" value="HisKA_3"/>
    <property type="match status" value="1"/>
</dbReference>
<evidence type="ECO:0000256" key="9">
    <source>
        <dbReference type="SAM" id="Phobius"/>
    </source>
</evidence>
<dbReference type="Proteomes" id="UP000230842">
    <property type="component" value="Unassembled WGS sequence"/>
</dbReference>
<dbReference type="PANTHER" id="PTHR24421:SF10">
    <property type="entry name" value="NITRATE_NITRITE SENSOR PROTEIN NARQ"/>
    <property type="match status" value="1"/>
</dbReference>
<evidence type="ECO:0000256" key="1">
    <source>
        <dbReference type="ARBA" id="ARBA00000085"/>
    </source>
</evidence>
<evidence type="ECO:0000256" key="4">
    <source>
        <dbReference type="ARBA" id="ARBA00022679"/>
    </source>
</evidence>
<evidence type="ECO:0000256" key="6">
    <source>
        <dbReference type="ARBA" id="ARBA00022777"/>
    </source>
</evidence>
<dbReference type="GO" id="GO:0000155">
    <property type="term" value="F:phosphorelay sensor kinase activity"/>
    <property type="evidence" value="ECO:0007669"/>
    <property type="project" value="InterPro"/>
</dbReference>
<evidence type="ECO:0000259" key="10">
    <source>
        <dbReference type="Pfam" id="PF07730"/>
    </source>
</evidence>
<accession>A0A0B2BLS1</accession>
<evidence type="ECO:0000256" key="5">
    <source>
        <dbReference type="ARBA" id="ARBA00022741"/>
    </source>
</evidence>
<dbReference type="InterPro" id="IPR036890">
    <property type="entry name" value="HATPase_C_sf"/>
</dbReference>
<gene>
    <name evidence="11" type="ORF">CLV56_0498</name>
</gene>
<protein>
    <recommendedName>
        <fullName evidence="2">histidine kinase</fullName>
        <ecNumber evidence="2">2.7.13.3</ecNumber>
    </recommendedName>
</protein>
<dbReference type="Gene3D" id="3.30.565.10">
    <property type="entry name" value="Histidine kinase-like ATPase, C-terminal domain"/>
    <property type="match status" value="1"/>
</dbReference>
<keyword evidence="7" id="KW-0067">ATP-binding</keyword>
<dbReference type="GO" id="GO:0005524">
    <property type="term" value="F:ATP binding"/>
    <property type="evidence" value="ECO:0007669"/>
    <property type="project" value="UniProtKB-KW"/>
</dbReference>
<feature type="transmembrane region" description="Helical" evidence="9">
    <location>
        <begin position="47"/>
        <end position="65"/>
    </location>
</feature>
<evidence type="ECO:0000256" key="3">
    <source>
        <dbReference type="ARBA" id="ARBA00022553"/>
    </source>
</evidence>
<dbReference type="Gene3D" id="1.20.5.1930">
    <property type="match status" value="1"/>
</dbReference>
<dbReference type="PANTHER" id="PTHR24421">
    <property type="entry name" value="NITRATE/NITRITE SENSOR PROTEIN NARX-RELATED"/>
    <property type="match status" value="1"/>
</dbReference>
<dbReference type="EMBL" id="PGEZ01000001">
    <property type="protein sequence ID" value="PJJ56293.1"/>
    <property type="molecule type" value="Genomic_DNA"/>
</dbReference>
<evidence type="ECO:0000256" key="7">
    <source>
        <dbReference type="ARBA" id="ARBA00022840"/>
    </source>
</evidence>
<keyword evidence="4" id="KW-0808">Transferase</keyword>
<keyword evidence="3" id="KW-0597">Phosphoprotein</keyword>
<dbReference type="GO" id="GO:0016020">
    <property type="term" value="C:membrane"/>
    <property type="evidence" value="ECO:0007669"/>
    <property type="project" value="InterPro"/>
</dbReference>
<feature type="transmembrane region" description="Helical" evidence="9">
    <location>
        <begin position="20"/>
        <end position="40"/>
    </location>
</feature>
<keyword evidence="9" id="KW-1133">Transmembrane helix</keyword>